<dbReference type="PANTHER" id="PTHR40370:SF1">
    <property type="entry name" value="DUF3074 DOMAIN-CONTAINING PROTEIN"/>
    <property type="match status" value="1"/>
</dbReference>
<sequence length="231" mass="25531">MEDFKLTIISPLKPANFPSEDVIIAAGKRILDSTKSWKQGKTYHGVVKTFSHPKGPGDGGGWYCRLSEHEPEQASFDQMWEKLGENNAMSELEFIPDLKAANKVKDISPTASIWSFTYKLPPPFSPRVYTVLQVVRLEETSPRSGIIVSVPVDLSSPSDAELAKLEGKGVKGRYVVIERVMETESGNTEWRMATTGTAGGNLPQAFVERAMASKVSNDVPNFMRWLHGSSK</sequence>
<evidence type="ECO:0000313" key="2">
    <source>
        <dbReference type="EMBL" id="KAK7465285.1"/>
    </source>
</evidence>
<dbReference type="Pfam" id="PF11274">
    <property type="entry name" value="DUF3074"/>
    <property type="match status" value="1"/>
</dbReference>
<dbReference type="Gene3D" id="3.30.530.20">
    <property type="match status" value="1"/>
</dbReference>
<dbReference type="InterPro" id="IPR023393">
    <property type="entry name" value="START-like_dom_sf"/>
</dbReference>
<proteinExistence type="predicted"/>
<dbReference type="PANTHER" id="PTHR40370">
    <property type="entry name" value="EXPRESSED PROTEIN"/>
    <property type="match status" value="1"/>
</dbReference>
<dbReference type="SUPFAM" id="SSF55961">
    <property type="entry name" value="Bet v1-like"/>
    <property type="match status" value="1"/>
</dbReference>
<comment type="caution">
    <text evidence="2">The sequence shown here is derived from an EMBL/GenBank/DDBJ whole genome shotgun (WGS) entry which is preliminary data.</text>
</comment>
<dbReference type="InterPro" id="IPR024500">
    <property type="entry name" value="DUF3074"/>
</dbReference>
<reference evidence="2 3" key="1">
    <citation type="submission" date="2024-01" db="EMBL/GenBank/DDBJ databases">
        <title>A draft genome for the cacao thread blight pathogen Marasmiellus scandens.</title>
        <authorList>
            <person name="Baruah I.K."/>
            <person name="Leung J."/>
            <person name="Bukari Y."/>
            <person name="Amoako-Attah I."/>
            <person name="Meinhardt L.W."/>
            <person name="Bailey B.A."/>
            <person name="Cohen S.P."/>
        </authorList>
    </citation>
    <scope>NUCLEOTIDE SEQUENCE [LARGE SCALE GENOMIC DNA]</scope>
    <source>
        <strain evidence="2 3">GH-19</strain>
    </source>
</reference>
<organism evidence="2 3">
    <name type="scientific">Marasmiellus scandens</name>
    <dbReference type="NCBI Taxonomy" id="2682957"/>
    <lineage>
        <taxon>Eukaryota</taxon>
        <taxon>Fungi</taxon>
        <taxon>Dikarya</taxon>
        <taxon>Basidiomycota</taxon>
        <taxon>Agaricomycotina</taxon>
        <taxon>Agaricomycetes</taxon>
        <taxon>Agaricomycetidae</taxon>
        <taxon>Agaricales</taxon>
        <taxon>Marasmiineae</taxon>
        <taxon>Omphalotaceae</taxon>
        <taxon>Marasmiellus</taxon>
    </lineage>
</organism>
<dbReference type="EMBL" id="JBANRG010000006">
    <property type="protein sequence ID" value="KAK7465285.1"/>
    <property type="molecule type" value="Genomic_DNA"/>
</dbReference>
<keyword evidence="3" id="KW-1185">Reference proteome</keyword>
<name>A0ABR1JVH7_9AGAR</name>
<evidence type="ECO:0000313" key="3">
    <source>
        <dbReference type="Proteomes" id="UP001498398"/>
    </source>
</evidence>
<evidence type="ECO:0000259" key="1">
    <source>
        <dbReference type="Pfam" id="PF11274"/>
    </source>
</evidence>
<accession>A0ABR1JVH7</accession>
<feature type="domain" description="DUF3074" evidence="1">
    <location>
        <begin position="62"/>
        <end position="226"/>
    </location>
</feature>
<gene>
    <name evidence="2" type="ORF">VKT23_005264</name>
</gene>
<dbReference type="Proteomes" id="UP001498398">
    <property type="component" value="Unassembled WGS sequence"/>
</dbReference>
<protein>
    <recommendedName>
        <fullName evidence="1">DUF3074 domain-containing protein</fullName>
    </recommendedName>
</protein>